<dbReference type="EMBL" id="JACBZH010000001">
    <property type="protein sequence ID" value="NYH91213.1"/>
    <property type="molecule type" value="Genomic_DNA"/>
</dbReference>
<dbReference type="Proteomes" id="UP000579605">
    <property type="component" value="Unassembled WGS sequence"/>
</dbReference>
<dbReference type="InterPro" id="IPR034660">
    <property type="entry name" value="DinB/YfiT-like"/>
</dbReference>
<dbReference type="InterPro" id="IPR024775">
    <property type="entry name" value="DinB-like"/>
</dbReference>
<keyword evidence="3" id="KW-1185">Reference proteome</keyword>
<feature type="domain" description="DinB-like" evidence="1">
    <location>
        <begin position="88"/>
        <end position="176"/>
    </location>
</feature>
<dbReference type="AlphaFoldDB" id="A0A852ZFX0"/>
<evidence type="ECO:0000313" key="2">
    <source>
        <dbReference type="EMBL" id="NYH91213.1"/>
    </source>
</evidence>
<dbReference type="RefSeq" id="WP_179788822.1">
    <property type="nucleotide sequence ID" value="NZ_BAAARR010000023.1"/>
</dbReference>
<evidence type="ECO:0000259" key="1">
    <source>
        <dbReference type="Pfam" id="PF12867"/>
    </source>
</evidence>
<comment type="caution">
    <text evidence="2">The sequence shown here is derived from an EMBL/GenBank/DDBJ whole genome shotgun (WGS) entry which is preliminary data.</text>
</comment>
<gene>
    <name evidence="2" type="ORF">F4554_003851</name>
</gene>
<dbReference type="Gene3D" id="1.20.120.450">
    <property type="entry name" value="dinb family like domain"/>
    <property type="match status" value="1"/>
</dbReference>
<sequence>MASIWLTSIAARYRGILEDLAIAVRTCPDELWEESLYPVDLSEPEAWTPIDPDGQQFADEAVVERKRRAQGAVWRTASHTLFFTDADLSAMEQDWLPRPPLSPHDEDWNVVPPTYSREQLLDYVDHCLRKVDEVFAVLTDERAEEPVADSHRHRGTPVGEMLVVGLVHLQLHVAQIRTFLVTRGVPWEGE</sequence>
<accession>A0A852ZFX0</accession>
<organism evidence="2 3">
    <name type="scientific">Actinopolymorpha rutila</name>
    <dbReference type="NCBI Taxonomy" id="446787"/>
    <lineage>
        <taxon>Bacteria</taxon>
        <taxon>Bacillati</taxon>
        <taxon>Actinomycetota</taxon>
        <taxon>Actinomycetes</taxon>
        <taxon>Propionibacteriales</taxon>
        <taxon>Actinopolymorphaceae</taxon>
        <taxon>Actinopolymorpha</taxon>
    </lineage>
</organism>
<protein>
    <recommendedName>
        <fullName evidence="1">DinB-like domain-containing protein</fullName>
    </recommendedName>
</protein>
<name>A0A852ZFX0_9ACTN</name>
<proteinExistence type="predicted"/>
<dbReference type="Pfam" id="PF12867">
    <property type="entry name" value="DinB_2"/>
    <property type="match status" value="1"/>
</dbReference>
<evidence type="ECO:0000313" key="3">
    <source>
        <dbReference type="Proteomes" id="UP000579605"/>
    </source>
</evidence>
<reference evidence="2 3" key="1">
    <citation type="submission" date="2020-07" db="EMBL/GenBank/DDBJ databases">
        <title>Sequencing the genomes of 1000 actinobacteria strains.</title>
        <authorList>
            <person name="Klenk H.-P."/>
        </authorList>
    </citation>
    <scope>NUCLEOTIDE SEQUENCE [LARGE SCALE GENOMIC DNA]</scope>
    <source>
        <strain evidence="2 3">DSM 18448</strain>
    </source>
</reference>
<dbReference type="SUPFAM" id="SSF109854">
    <property type="entry name" value="DinB/YfiT-like putative metalloenzymes"/>
    <property type="match status" value="1"/>
</dbReference>